<dbReference type="PANTHER" id="PTHR45982:SF1">
    <property type="entry name" value="REGULATOR OF CHROMOSOME CONDENSATION"/>
    <property type="match status" value="1"/>
</dbReference>
<name>A0AAN6PJQ4_9PEZI</name>
<feature type="domain" description="RCC1-like" evidence="5">
    <location>
        <begin position="133"/>
        <end position="529"/>
    </location>
</feature>
<keyword evidence="2" id="KW-0677">Repeat</keyword>
<feature type="region of interest" description="Disordered" evidence="4">
    <location>
        <begin position="1"/>
        <end position="116"/>
    </location>
</feature>
<dbReference type="GO" id="GO:0005737">
    <property type="term" value="C:cytoplasm"/>
    <property type="evidence" value="ECO:0007669"/>
    <property type="project" value="TreeGrafter"/>
</dbReference>
<sequence length="535" mass="56118">MHQSKIHTSMAPRQRAGSARAAPRASEEAPRKESSTHGTIYKPTTSHPLGPTSRSQSRSAVNGSEPTPPTALRSAKRKHANDEDRAATRSVKKPKVGPGKADAVPQRNRHGVETPASASLPIINPASTGVLAVLVFGNGDAGELGLGPAIHEAGRPRLNPFLDPVNPSALHCYLGVNDNCALGRNTAWDGGLRDIDGDSDQDDGELNPLESTPTPIPASAFLPGTRFTQVAAGDSCSFAVTDTGLVYGWGTFKDSSGNETFGYDASGQVIVKQTTPTRIHGLSNITQVACGANHAIALDVNGVVWSWGCSEQNQLGRRVFGRHATDSFTPDPVHIRDVKHIASGDYHSLAVDGKGRVWAWGLNSFGEAGYAKAAGGNEVLLPFPMKIPGLRGKGVVCLAGGSHHSAAVMADGQCFVWGRLDGGQLGVSFSPEQLQDKSPICHDERNKPQICLRPTAVPGIGKVSHVACGTDHTIFVTRKGTAYATGFNSQGQLGLGGEDDIEVAQLIKGKALKDRVATWAGAGGQFSVIAARSDP</sequence>
<organism evidence="6 7">
    <name type="scientific">Parachaetomium inaequale</name>
    <dbReference type="NCBI Taxonomy" id="2588326"/>
    <lineage>
        <taxon>Eukaryota</taxon>
        <taxon>Fungi</taxon>
        <taxon>Dikarya</taxon>
        <taxon>Ascomycota</taxon>
        <taxon>Pezizomycotina</taxon>
        <taxon>Sordariomycetes</taxon>
        <taxon>Sordariomycetidae</taxon>
        <taxon>Sordariales</taxon>
        <taxon>Chaetomiaceae</taxon>
        <taxon>Parachaetomium</taxon>
    </lineage>
</organism>
<keyword evidence="1" id="KW-0344">Guanine-nucleotide releasing factor</keyword>
<dbReference type="PRINTS" id="PR00633">
    <property type="entry name" value="RCCNDNSATION"/>
</dbReference>
<comment type="caution">
    <text evidence="6">The sequence shown here is derived from an EMBL/GenBank/DDBJ whole genome shotgun (WGS) entry which is preliminary data.</text>
</comment>
<evidence type="ECO:0000256" key="1">
    <source>
        <dbReference type="ARBA" id="ARBA00022658"/>
    </source>
</evidence>
<dbReference type="EMBL" id="MU854345">
    <property type="protein sequence ID" value="KAK4042146.1"/>
    <property type="molecule type" value="Genomic_DNA"/>
</dbReference>
<feature type="repeat" description="RCC1" evidence="3">
    <location>
        <begin position="355"/>
        <end position="411"/>
    </location>
</feature>
<proteinExistence type="predicted"/>
<keyword evidence="7" id="KW-1185">Reference proteome</keyword>
<dbReference type="PANTHER" id="PTHR45982">
    <property type="entry name" value="REGULATOR OF CHROMOSOME CONDENSATION"/>
    <property type="match status" value="1"/>
</dbReference>
<dbReference type="Gene3D" id="2.130.10.30">
    <property type="entry name" value="Regulator of chromosome condensation 1/beta-lactamase-inhibitor protein II"/>
    <property type="match status" value="1"/>
</dbReference>
<dbReference type="InterPro" id="IPR051553">
    <property type="entry name" value="Ran_GTPase-activating"/>
</dbReference>
<dbReference type="InterPro" id="IPR058923">
    <property type="entry name" value="RCC1-like_dom"/>
</dbReference>
<accession>A0AAN6PJQ4</accession>
<feature type="compositionally biased region" description="Low complexity" evidence="4">
    <location>
        <begin position="11"/>
        <end position="24"/>
    </location>
</feature>
<evidence type="ECO:0000256" key="3">
    <source>
        <dbReference type="PROSITE-ProRule" id="PRU00235"/>
    </source>
</evidence>
<dbReference type="Proteomes" id="UP001303115">
    <property type="component" value="Unassembled WGS sequence"/>
</dbReference>
<dbReference type="Pfam" id="PF25390">
    <property type="entry name" value="WD40_RLD"/>
    <property type="match status" value="1"/>
</dbReference>
<dbReference type="InterPro" id="IPR000408">
    <property type="entry name" value="Reg_chr_condens"/>
</dbReference>
<protein>
    <submittedName>
        <fullName evidence="6">Regulator of chromosome condensation 1/beta-lactamase-inhibitor protein II</fullName>
    </submittedName>
</protein>
<reference evidence="7" key="1">
    <citation type="journal article" date="2023" name="Mol. Phylogenet. Evol.">
        <title>Genome-scale phylogeny and comparative genomics of the fungal order Sordariales.</title>
        <authorList>
            <person name="Hensen N."/>
            <person name="Bonometti L."/>
            <person name="Westerberg I."/>
            <person name="Brannstrom I.O."/>
            <person name="Guillou S."/>
            <person name="Cros-Aarteil S."/>
            <person name="Calhoun S."/>
            <person name="Haridas S."/>
            <person name="Kuo A."/>
            <person name="Mondo S."/>
            <person name="Pangilinan J."/>
            <person name="Riley R."/>
            <person name="LaButti K."/>
            <person name="Andreopoulos B."/>
            <person name="Lipzen A."/>
            <person name="Chen C."/>
            <person name="Yan M."/>
            <person name="Daum C."/>
            <person name="Ng V."/>
            <person name="Clum A."/>
            <person name="Steindorff A."/>
            <person name="Ohm R.A."/>
            <person name="Martin F."/>
            <person name="Silar P."/>
            <person name="Natvig D.O."/>
            <person name="Lalanne C."/>
            <person name="Gautier V."/>
            <person name="Ament-Velasquez S.L."/>
            <person name="Kruys A."/>
            <person name="Hutchinson M.I."/>
            <person name="Powell A.J."/>
            <person name="Barry K."/>
            <person name="Miller A.N."/>
            <person name="Grigoriev I.V."/>
            <person name="Debuchy R."/>
            <person name="Gladieux P."/>
            <person name="Hiltunen Thoren M."/>
            <person name="Johannesson H."/>
        </authorList>
    </citation>
    <scope>NUCLEOTIDE SEQUENCE [LARGE SCALE GENOMIC DNA]</scope>
    <source>
        <strain evidence="7">CBS 284.82</strain>
    </source>
</reference>
<feature type="compositionally biased region" description="Basic and acidic residues" evidence="4">
    <location>
        <begin position="25"/>
        <end position="35"/>
    </location>
</feature>
<feature type="repeat" description="RCC1" evidence="3">
    <location>
        <begin position="244"/>
        <end position="301"/>
    </location>
</feature>
<feature type="repeat" description="RCC1" evidence="3">
    <location>
        <begin position="302"/>
        <end position="354"/>
    </location>
</feature>
<evidence type="ECO:0000256" key="2">
    <source>
        <dbReference type="ARBA" id="ARBA00022737"/>
    </source>
</evidence>
<dbReference type="GO" id="GO:0005085">
    <property type="term" value="F:guanyl-nucleotide exchange factor activity"/>
    <property type="evidence" value="ECO:0007669"/>
    <property type="project" value="TreeGrafter"/>
</dbReference>
<feature type="region of interest" description="Disordered" evidence="4">
    <location>
        <begin position="192"/>
        <end position="214"/>
    </location>
</feature>
<dbReference type="InterPro" id="IPR009091">
    <property type="entry name" value="RCC1/BLIP-II"/>
</dbReference>
<evidence type="ECO:0000256" key="4">
    <source>
        <dbReference type="SAM" id="MobiDB-lite"/>
    </source>
</evidence>
<evidence type="ECO:0000313" key="6">
    <source>
        <dbReference type="EMBL" id="KAK4042146.1"/>
    </source>
</evidence>
<evidence type="ECO:0000313" key="7">
    <source>
        <dbReference type="Proteomes" id="UP001303115"/>
    </source>
</evidence>
<feature type="compositionally biased region" description="Polar residues" evidence="4">
    <location>
        <begin position="36"/>
        <end position="65"/>
    </location>
</feature>
<dbReference type="AlphaFoldDB" id="A0AAN6PJQ4"/>
<dbReference type="SUPFAM" id="SSF50985">
    <property type="entry name" value="RCC1/BLIP-II"/>
    <property type="match status" value="1"/>
</dbReference>
<feature type="repeat" description="RCC1" evidence="3">
    <location>
        <begin position="412"/>
        <end position="479"/>
    </location>
</feature>
<evidence type="ECO:0000259" key="5">
    <source>
        <dbReference type="Pfam" id="PF25390"/>
    </source>
</evidence>
<dbReference type="PROSITE" id="PS50012">
    <property type="entry name" value="RCC1_3"/>
    <property type="match status" value="4"/>
</dbReference>
<dbReference type="PROSITE" id="PS00626">
    <property type="entry name" value="RCC1_2"/>
    <property type="match status" value="4"/>
</dbReference>
<gene>
    <name evidence="6" type="ORF">C8A01DRAFT_44797</name>
</gene>